<reference evidence="12" key="1">
    <citation type="submission" date="2018-07" db="EMBL/GenBank/DDBJ databases">
        <authorList>
            <person name="Quirk P.G."/>
            <person name="Krulwich T.A."/>
        </authorList>
    </citation>
    <scope>NUCLEOTIDE SEQUENCE</scope>
</reference>
<evidence type="ECO:0000313" key="12">
    <source>
        <dbReference type="EMBL" id="SSX20412.1"/>
    </source>
</evidence>
<dbReference type="NCBIfam" id="TIGR01293">
    <property type="entry name" value="Kv_beta"/>
    <property type="match status" value="1"/>
</dbReference>
<proteinExistence type="inferred from homology"/>
<dbReference type="GO" id="GO:0005737">
    <property type="term" value="C:cytoplasm"/>
    <property type="evidence" value="ECO:0007669"/>
    <property type="project" value="UniProtKB-SubCell"/>
</dbReference>
<dbReference type="InterPro" id="IPR036812">
    <property type="entry name" value="NAD(P)_OxRdtase_dom_sf"/>
</dbReference>
<dbReference type="PANTHER" id="PTHR43150">
    <property type="entry name" value="HYPERKINETIC, ISOFORM M"/>
    <property type="match status" value="1"/>
</dbReference>
<dbReference type="GO" id="GO:0005249">
    <property type="term" value="F:voltage-gated potassium channel activity"/>
    <property type="evidence" value="ECO:0007669"/>
    <property type="project" value="InterPro"/>
</dbReference>
<accession>A0A336LQT2</accession>
<evidence type="ECO:0000256" key="6">
    <source>
        <dbReference type="ARBA" id="ARBA00022857"/>
    </source>
</evidence>
<organism evidence="12">
    <name type="scientific">Culicoides sonorensis</name>
    <name type="common">Biting midge</name>
    <dbReference type="NCBI Taxonomy" id="179676"/>
    <lineage>
        <taxon>Eukaryota</taxon>
        <taxon>Metazoa</taxon>
        <taxon>Ecdysozoa</taxon>
        <taxon>Arthropoda</taxon>
        <taxon>Hexapoda</taxon>
        <taxon>Insecta</taxon>
        <taxon>Pterygota</taxon>
        <taxon>Neoptera</taxon>
        <taxon>Endopterygota</taxon>
        <taxon>Diptera</taxon>
        <taxon>Nematocera</taxon>
        <taxon>Chironomoidea</taxon>
        <taxon>Ceratopogonidae</taxon>
        <taxon>Ceratopogoninae</taxon>
        <taxon>Culicoides</taxon>
        <taxon>Monoculicoides</taxon>
    </lineage>
</organism>
<feature type="region of interest" description="Disordered" evidence="10">
    <location>
        <begin position="653"/>
        <end position="718"/>
    </location>
</feature>
<feature type="compositionally biased region" description="Low complexity" evidence="10">
    <location>
        <begin position="479"/>
        <end position="493"/>
    </location>
</feature>
<dbReference type="Pfam" id="PF00248">
    <property type="entry name" value="Aldo_ket_red"/>
    <property type="match status" value="1"/>
</dbReference>
<feature type="region of interest" description="Disordered" evidence="10">
    <location>
        <begin position="12"/>
        <end position="31"/>
    </location>
</feature>
<dbReference type="Gene3D" id="3.20.20.100">
    <property type="entry name" value="NADP-dependent oxidoreductase domain"/>
    <property type="match status" value="1"/>
</dbReference>
<dbReference type="InterPro" id="IPR023210">
    <property type="entry name" value="NADP_OxRdtase_dom"/>
</dbReference>
<dbReference type="GO" id="GO:0044325">
    <property type="term" value="F:transmembrane transporter binding"/>
    <property type="evidence" value="ECO:0007669"/>
    <property type="project" value="TreeGrafter"/>
</dbReference>
<dbReference type="GO" id="GO:1901379">
    <property type="term" value="P:regulation of potassium ion transmembrane transport"/>
    <property type="evidence" value="ECO:0007669"/>
    <property type="project" value="TreeGrafter"/>
</dbReference>
<gene>
    <name evidence="12" type="primary">CSON001237</name>
</gene>
<evidence type="ECO:0000256" key="8">
    <source>
        <dbReference type="ARBA" id="ARBA00023002"/>
    </source>
</evidence>
<dbReference type="GO" id="GO:0016491">
    <property type="term" value="F:oxidoreductase activity"/>
    <property type="evidence" value="ECO:0007669"/>
    <property type="project" value="UniProtKB-KW"/>
</dbReference>
<dbReference type="EMBL" id="UFQT01000118">
    <property type="protein sequence ID" value="SSX20412.1"/>
    <property type="molecule type" value="Genomic_DNA"/>
</dbReference>
<feature type="compositionally biased region" description="Basic and acidic residues" evidence="10">
    <location>
        <begin position="670"/>
        <end position="694"/>
    </location>
</feature>
<protein>
    <submittedName>
        <fullName evidence="12">CSON001237 protein</fullName>
    </submittedName>
</protein>
<dbReference type="InterPro" id="IPR005399">
    <property type="entry name" value="K_chnl_volt-dep_bsu_KCNAB-rel"/>
</dbReference>
<keyword evidence="6" id="KW-0521">NADP</keyword>
<feature type="region of interest" description="Disordered" evidence="10">
    <location>
        <begin position="477"/>
        <end position="528"/>
    </location>
</feature>
<evidence type="ECO:0000256" key="5">
    <source>
        <dbReference type="ARBA" id="ARBA00022538"/>
    </source>
</evidence>
<evidence type="ECO:0000256" key="3">
    <source>
        <dbReference type="ARBA" id="ARBA00022448"/>
    </source>
</evidence>
<evidence type="ECO:0000256" key="2">
    <source>
        <dbReference type="ARBA" id="ARBA00006515"/>
    </source>
</evidence>
<name>A0A336LQT2_CULSO</name>
<feature type="domain" description="NADP-dependent oxidoreductase" evidence="11">
    <location>
        <begin position="100"/>
        <end position="408"/>
    </location>
</feature>
<comment type="subcellular location">
    <subcellularLocation>
        <location evidence="1">Cytoplasm</location>
    </subcellularLocation>
</comment>
<dbReference type="GO" id="GO:0008076">
    <property type="term" value="C:voltage-gated potassium channel complex"/>
    <property type="evidence" value="ECO:0007669"/>
    <property type="project" value="TreeGrafter"/>
</dbReference>
<keyword evidence="7" id="KW-0630">Potassium</keyword>
<evidence type="ECO:0000256" key="9">
    <source>
        <dbReference type="ARBA" id="ARBA00023065"/>
    </source>
</evidence>
<keyword evidence="9" id="KW-0406">Ion transport</keyword>
<dbReference type="SUPFAM" id="SSF51430">
    <property type="entry name" value="NAD(P)-linked oxidoreductase"/>
    <property type="match status" value="1"/>
</dbReference>
<dbReference type="AlphaFoldDB" id="A0A336LQT2"/>
<dbReference type="CDD" id="cd19142">
    <property type="entry name" value="AKR_AKR6B1"/>
    <property type="match status" value="1"/>
</dbReference>
<keyword evidence="5" id="KW-0633">Potassium transport</keyword>
<dbReference type="VEuPathDB" id="VectorBase:CSON001237"/>
<sequence length="718" mass="79944">MSLVLCNVASSNGTPGNNDNNNNADNTSDDSNTVTIYRCRAPIASLDCMEEFSGTGGQIDFGRSISLGSNPGLPIRHCTSATPGLRYKNLGKSGLRVSNVGLGTWPIFAPSVSEEQAETIIKLAVDSGINLFDLSEAHSGIRAEIELGKILQKYQWKRASYVVTTKIYWSTKSDERGLSRKHIIESVQASLARLQLAYIDIVIIHKADSMCPMEEIVRAMTYVISQGWAMYWGTARWSPTEIMEAYTNCRQFNCVTPIVEQAEYHMFYREKAELYLPELYNKIGVGLMAWGPLGMCLGETQNGERLLFPKGSFKAKSHSYSWTEDELNKEERLEEGRRHCDKVRDLANLAEKLGCSATQLSIAWSLKHEPVQSLLLGATSPEQLHQSLQALQLLPRLSTGVMLEIERILDNKPIHKSSTSSSKDNIKYIRVSTSNNDLKSPLLLLSTSVSQQIPIINTRLDSNSNNNYTISNLDTINEQQQQQQQQQKQQQQQPNARQLDRNKSIDSIKPQVPGTENGKNSDKIRRNSSLMNFRSLDISLKSIYASLKGNKSDKEKTSKNDVTTITTNNDSVNTSTASIRKAPFLKIDTVDQDETQTLLIYPQSPGGSTQHRRSFDTNSSAFLSTHQYTEFSQSRVSSPYLCVSAQNIRRSSTSDIIGNKRGGSGSHSAAESRRPSTSDLLRRARERKGSEGRLGRSISHGCVNRGGGMRNRRTSMAY</sequence>
<comment type="similarity">
    <text evidence="2">Belongs to the shaker potassium channel beta subunit family.</text>
</comment>
<evidence type="ECO:0000256" key="7">
    <source>
        <dbReference type="ARBA" id="ARBA00022958"/>
    </source>
</evidence>
<dbReference type="PRINTS" id="PR01577">
    <property type="entry name" value="KCNABCHANNEL"/>
</dbReference>
<dbReference type="GO" id="GO:0015459">
    <property type="term" value="F:potassium channel regulator activity"/>
    <property type="evidence" value="ECO:0007669"/>
    <property type="project" value="TreeGrafter"/>
</dbReference>
<keyword evidence="3" id="KW-0813">Transport</keyword>
<dbReference type="PANTHER" id="PTHR43150:SF2">
    <property type="entry name" value="HYPERKINETIC, ISOFORM M"/>
    <property type="match status" value="1"/>
</dbReference>
<evidence type="ECO:0000256" key="4">
    <source>
        <dbReference type="ARBA" id="ARBA00022490"/>
    </source>
</evidence>
<evidence type="ECO:0000256" key="10">
    <source>
        <dbReference type="SAM" id="MobiDB-lite"/>
    </source>
</evidence>
<evidence type="ECO:0000259" key="11">
    <source>
        <dbReference type="Pfam" id="PF00248"/>
    </source>
</evidence>
<evidence type="ECO:0000256" key="1">
    <source>
        <dbReference type="ARBA" id="ARBA00004496"/>
    </source>
</evidence>
<dbReference type="InterPro" id="IPR005983">
    <property type="entry name" value="K_chnl_volt-dep_bsu_KCNAB"/>
</dbReference>
<keyword evidence="4" id="KW-0963">Cytoplasm</keyword>
<dbReference type="OMA" id="RRTSMAY"/>
<keyword evidence="8" id="KW-0560">Oxidoreductase</keyword>